<dbReference type="EMBL" id="JAKLTY010000002">
    <property type="protein sequence ID" value="MCG2625605.1"/>
    <property type="molecule type" value="Genomic_DNA"/>
</dbReference>
<feature type="region of interest" description="Disordered" evidence="1">
    <location>
        <begin position="1"/>
        <end position="23"/>
    </location>
</feature>
<reference evidence="2" key="1">
    <citation type="submission" date="2022-01" db="EMBL/GenBank/DDBJ databases">
        <title>Genome sequnece data of strain Bradyrhizobium sp. nov.</title>
        <authorList>
            <person name="Zhang J."/>
        </authorList>
    </citation>
    <scope>NUCLEOTIDE SEQUENCE</scope>
    <source>
        <strain evidence="2">WYCCWR 13023</strain>
    </source>
</reference>
<accession>A0A9X1U5I4</accession>
<dbReference type="AlphaFoldDB" id="A0A9X1U5I4"/>
<name>A0A9X1U5I4_9BRAD</name>
<evidence type="ECO:0000313" key="3">
    <source>
        <dbReference type="Proteomes" id="UP001139054"/>
    </source>
</evidence>
<comment type="caution">
    <text evidence="2">The sequence shown here is derived from an EMBL/GenBank/DDBJ whole genome shotgun (WGS) entry which is preliminary data.</text>
</comment>
<feature type="compositionally biased region" description="Basic and acidic residues" evidence="1">
    <location>
        <begin position="11"/>
        <end position="21"/>
    </location>
</feature>
<evidence type="ECO:0000313" key="2">
    <source>
        <dbReference type="EMBL" id="MCG2625605.1"/>
    </source>
</evidence>
<organism evidence="2 3">
    <name type="scientific">Bradyrhizobium zhengyangense</name>
    <dbReference type="NCBI Taxonomy" id="2911009"/>
    <lineage>
        <taxon>Bacteria</taxon>
        <taxon>Pseudomonadati</taxon>
        <taxon>Pseudomonadota</taxon>
        <taxon>Alphaproteobacteria</taxon>
        <taxon>Hyphomicrobiales</taxon>
        <taxon>Nitrobacteraceae</taxon>
        <taxon>Bradyrhizobium</taxon>
    </lineage>
</organism>
<evidence type="ECO:0000256" key="1">
    <source>
        <dbReference type="SAM" id="MobiDB-lite"/>
    </source>
</evidence>
<proteinExistence type="predicted"/>
<dbReference type="Proteomes" id="UP001139054">
    <property type="component" value="Unassembled WGS sequence"/>
</dbReference>
<gene>
    <name evidence="2" type="ORF">L6654_03130</name>
</gene>
<feature type="region of interest" description="Disordered" evidence="1">
    <location>
        <begin position="197"/>
        <end position="229"/>
    </location>
</feature>
<sequence>MINVAGRRIPAKPEEEQKESEMTNLPTIDFTERLIHGSLLKCTDGRWSTQDQEDMTGKQLVALLPIKAIQRWRSNEPVETLVDTGEGLPNVADLNAAIPRSEWQPGLDGQPRPPFQLQYVVYLLDEADASIFTFANGTAGAHIAWKRLVERLSWMRALRKSIVYPLVVLDRKTMKTDWGPKLRPEFTIKDWRYLGGSGGPPLEGRPPDLIGKPVKTPSTAEELQDDIPF</sequence>
<protein>
    <submittedName>
        <fullName evidence="2">Uncharacterized protein</fullName>
    </submittedName>
</protein>
<dbReference type="RefSeq" id="WP_237889712.1">
    <property type="nucleotide sequence ID" value="NZ_JAKLTY010000002.1"/>
</dbReference>